<reference evidence="3" key="1">
    <citation type="submission" date="2018-05" db="EMBL/GenBank/DDBJ databases">
        <authorList>
            <person name="Lanie J.A."/>
            <person name="Ng W.-L."/>
            <person name="Kazmierczak K.M."/>
            <person name="Andrzejewski T.M."/>
            <person name="Davidsen T.M."/>
            <person name="Wayne K.J."/>
            <person name="Tettelin H."/>
            <person name="Glass J.I."/>
            <person name="Rusch D."/>
            <person name="Podicherti R."/>
            <person name="Tsui H.-C.T."/>
            <person name="Winkler M.E."/>
        </authorList>
    </citation>
    <scope>NUCLEOTIDE SEQUENCE</scope>
</reference>
<evidence type="ECO:0000256" key="1">
    <source>
        <dbReference type="SAM" id="Phobius"/>
    </source>
</evidence>
<evidence type="ECO:0000313" key="3">
    <source>
        <dbReference type="EMBL" id="SVB83179.1"/>
    </source>
</evidence>
<name>A0A382H7N3_9ZZZZ</name>
<feature type="transmembrane region" description="Helical" evidence="1">
    <location>
        <begin position="38"/>
        <end position="56"/>
    </location>
</feature>
<accession>A0A382H7N3</accession>
<sequence length="59" mass="6338">MEGLFGEAVLPWIYSVGLLVLGFALILLEVFVIPGLNIFGILGFGTVCIGVFFAYTRLG</sequence>
<gene>
    <name evidence="3" type="ORF">METZ01_LOCUS236033</name>
</gene>
<dbReference type="AlphaFoldDB" id="A0A382H7N3"/>
<dbReference type="EMBL" id="UINC01059592">
    <property type="protein sequence ID" value="SVB83179.1"/>
    <property type="molecule type" value="Genomic_DNA"/>
</dbReference>
<feature type="transmembrane region" description="Helical" evidence="1">
    <location>
        <begin position="12"/>
        <end position="31"/>
    </location>
</feature>
<feature type="non-terminal residue" evidence="3">
    <location>
        <position position="59"/>
    </location>
</feature>
<keyword evidence="1" id="KW-0472">Membrane</keyword>
<dbReference type="Pfam" id="PF24961">
    <property type="entry name" value="NfeD_membrane"/>
    <property type="match status" value="1"/>
</dbReference>
<keyword evidence="1" id="KW-0812">Transmembrane</keyword>
<proteinExistence type="predicted"/>
<feature type="domain" description="NfeD integral membrane" evidence="2">
    <location>
        <begin position="4"/>
        <end position="55"/>
    </location>
</feature>
<keyword evidence="1" id="KW-1133">Transmembrane helix</keyword>
<evidence type="ECO:0000259" key="2">
    <source>
        <dbReference type="Pfam" id="PF24961"/>
    </source>
</evidence>
<protein>
    <recommendedName>
        <fullName evidence="2">NfeD integral membrane domain-containing protein</fullName>
    </recommendedName>
</protein>
<organism evidence="3">
    <name type="scientific">marine metagenome</name>
    <dbReference type="NCBI Taxonomy" id="408172"/>
    <lineage>
        <taxon>unclassified sequences</taxon>
        <taxon>metagenomes</taxon>
        <taxon>ecological metagenomes</taxon>
    </lineage>
</organism>
<dbReference type="InterPro" id="IPR056739">
    <property type="entry name" value="NfeD_membrane"/>
</dbReference>